<keyword evidence="2" id="KW-1185">Reference proteome</keyword>
<organism evidence="1 2">
    <name type="scientific">Tripterygium wilfordii</name>
    <name type="common">Thunder God vine</name>
    <dbReference type="NCBI Taxonomy" id="458696"/>
    <lineage>
        <taxon>Eukaryota</taxon>
        <taxon>Viridiplantae</taxon>
        <taxon>Streptophyta</taxon>
        <taxon>Embryophyta</taxon>
        <taxon>Tracheophyta</taxon>
        <taxon>Spermatophyta</taxon>
        <taxon>Magnoliopsida</taxon>
        <taxon>eudicotyledons</taxon>
        <taxon>Gunneridae</taxon>
        <taxon>Pentapetalae</taxon>
        <taxon>rosids</taxon>
        <taxon>fabids</taxon>
        <taxon>Celastrales</taxon>
        <taxon>Celastraceae</taxon>
        <taxon>Tripterygium</taxon>
    </lineage>
</organism>
<accession>A0A7J7CPD6</accession>
<protein>
    <submittedName>
        <fullName evidence="1">Uncharacterized protein</fullName>
    </submittedName>
</protein>
<reference evidence="1 2" key="1">
    <citation type="journal article" date="2020" name="Nat. Commun.">
        <title>Genome of Tripterygium wilfordii and identification of cytochrome P450 involved in triptolide biosynthesis.</title>
        <authorList>
            <person name="Tu L."/>
            <person name="Su P."/>
            <person name="Zhang Z."/>
            <person name="Gao L."/>
            <person name="Wang J."/>
            <person name="Hu T."/>
            <person name="Zhou J."/>
            <person name="Zhang Y."/>
            <person name="Zhao Y."/>
            <person name="Liu Y."/>
            <person name="Song Y."/>
            <person name="Tong Y."/>
            <person name="Lu Y."/>
            <person name="Yang J."/>
            <person name="Xu C."/>
            <person name="Jia M."/>
            <person name="Peters R.J."/>
            <person name="Huang L."/>
            <person name="Gao W."/>
        </authorList>
    </citation>
    <scope>NUCLEOTIDE SEQUENCE [LARGE SCALE GENOMIC DNA]</scope>
    <source>
        <strain evidence="2">cv. XIE 37</strain>
        <tissue evidence="1">Leaf</tissue>
    </source>
</reference>
<proteinExistence type="predicted"/>
<dbReference type="Proteomes" id="UP000593562">
    <property type="component" value="Unassembled WGS sequence"/>
</dbReference>
<dbReference type="InParanoid" id="A0A7J7CPD6"/>
<gene>
    <name evidence="1" type="ORF">HS088_TW15G01345</name>
</gene>
<comment type="caution">
    <text evidence="1">The sequence shown here is derived from an EMBL/GenBank/DDBJ whole genome shotgun (WGS) entry which is preliminary data.</text>
</comment>
<dbReference type="AlphaFoldDB" id="A0A7J7CPD6"/>
<evidence type="ECO:0000313" key="1">
    <source>
        <dbReference type="EMBL" id="KAF5735829.1"/>
    </source>
</evidence>
<name>A0A7J7CPD6_TRIWF</name>
<sequence>MTELNRIVKLLLPYKPGTLLSLLPGSKTKQKERDGSRLGAGGGCGGYVHPLIARITIPATGEDEGDGVWEHVYKWDCYSSPCRHLLLHNHYPGRCYWHSYTSAN</sequence>
<evidence type="ECO:0000313" key="2">
    <source>
        <dbReference type="Proteomes" id="UP000593562"/>
    </source>
</evidence>
<dbReference type="EMBL" id="JAAARO010000015">
    <property type="protein sequence ID" value="KAF5735829.1"/>
    <property type="molecule type" value="Genomic_DNA"/>
</dbReference>